<evidence type="ECO:0000259" key="2">
    <source>
        <dbReference type="PROSITE" id="PS51062"/>
    </source>
</evidence>
<dbReference type="InterPro" id="IPR013524">
    <property type="entry name" value="Runt_dom"/>
</dbReference>
<feature type="domain" description="Runt" evidence="2">
    <location>
        <begin position="1"/>
        <end position="39"/>
    </location>
</feature>
<feature type="region of interest" description="Disordered" evidence="1">
    <location>
        <begin position="1"/>
        <end position="39"/>
    </location>
</feature>
<evidence type="ECO:0000256" key="1">
    <source>
        <dbReference type="SAM" id="MobiDB-lite"/>
    </source>
</evidence>
<comment type="caution">
    <text evidence="3">The sequence shown here is derived from an EMBL/GenBank/DDBJ whole genome shotgun (WGS) entry which is preliminary data.</text>
</comment>
<proteinExistence type="predicted"/>
<dbReference type="AlphaFoldDB" id="C0DTR2"/>
<sequence length="39" mass="4571">MQLNKPRFPNIIKTSKPPFPVITLPKPSRNSKRLPEPFR</sequence>
<protein>
    <recommendedName>
        <fullName evidence="2">Runt domain-containing protein</fullName>
    </recommendedName>
</protein>
<name>C0DTR2_EIKCO</name>
<accession>C0DTR2</accession>
<reference evidence="3 4" key="1">
    <citation type="submission" date="2009-01" db="EMBL/GenBank/DDBJ databases">
        <authorList>
            <person name="Fulton L."/>
            <person name="Clifton S."/>
            <person name="Chinwalla A.T."/>
            <person name="Mitreva M."/>
            <person name="Sodergren E."/>
            <person name="Weinstock G."/>
            <person name="Clifton S."/>
            <person name="Dooling D.J."/>
            <person name="Fulton B."/>
            <person name="Minx P."/>
            <person name="Pepin K.H."/>
            <person name="Johnson M."/>
            <person name="Bhonagiri V."/>
            <person name="Nash W.E."/>
            <person name="Mardis E.R."/>
            <person name="Wilson R.K."/>
        </authorList>
    </citation>
    <scope>NUCLEOTIDE SEQUENCE [LARGE SCALE GENOMIC DNA]</scope>
    <source>
        <strain evidence="3 4">ATCC 23834</strain>
    </source>
</reference>
<gene>
    <name evidence="3" type="ORF">EIKCOROL_00742</name>
</gene>
<dbReference type="PROSITE" id="PS51062">
    <property type="entry name" value="RUNT"/>
    <property type="match status" value="1"/>
</dbReference>
<dbReference type="HOGENOM" id="CLU_3308887_0_0_4"/>
<dbReference type="GO" id="GO:0003700">
    <property type="term" value="F:DNA-binding transcription factor activity"/>
    <property type="evidence" value="ECO:0007669"/>
    <property type="project" value="InterPro"/>
</dbReference>
<dbReference type="Proteomes" id="UP000005837">
    <property type="component" value="Unassembled WGS sequence"/>
</dbReference>
<evidence type="ECO:0000313" key="3">
    <source>
        <dbReference type="EMBL" id="EEG24559.1"/>
    </source>
</evidence>
<organism evidence="3 4">
    <name type="scientific">Eikenella corrodens ATCC 23834</name>
    <dbReference type="NCBI Taxonomy" id="546274"/>
    <lineage>
        <taxon>Bacteria</taxon>
        <taxon>Pseudomonadati</taxon>
        <taxon>Pseudomonadota</taxon>
        <taxon>Betaproteobacteria</taxon>
        <taxon>Neisseriales</taxon>
        <taxon>Neisseriaceae</taxon>
        <taxon>Eikenella</taxon>
    </lineage>
</organism>
<evidence type="ECO:0000313" key="4">
    <source>
        <dbReference type="Proteomes" id="UP000005837"/>
    </source>
</evidence>
<dbReference type="GO" id="GO:0003677">
    <property type="term" value="F:DNA binding"/>
    <property type="evidence" value="ECO:0007669"/>
    <property type="project" value="InterPro"/>
</dbReference>
<dbReference type="EMBL" id="ACEA01000016">
    <property type="protein sequence ID" value="EEG24559.1"/>
    <property type="molecule type" value="Genomic_DNA"/>
</dbReference>